<dbReference type="Gene3D" id="3.40.30.120">
    <property type="match status" value="1"/>
</dbReference>
<dbReference type="PRINTS" id="PR00420">
    <property type="entry name" value="RNGMNOXGNASE"/>
</dbReference>
<evidence type="ECO:0000256" key="1">
    <source>
        <dbReference type="ARBA" id="ARBA00001974"/>
    </source>
</evidence>
<dbReference type="PANTHER" id="PTHR43004:SF19">
    <property type="entry name" value="BINDING MONOOXYGENASE, PUTATIVE (JCVI)-RELATED"/>
    <property type="match status" value="1"/>
</dbReference>
<comment type="caution">
    <text evidence="6">The sequence shown here is derived from an EMBL/GenBank/DDBJ whole genome shotgun (WGS) entry which is preliminary data.</text>
</comment>
<dbReference type="InterPro" id="IPR036188">
    <property type="entry name" value="FAD/NAD-bd_sf"/>
</dbReference>
<dbReference type="PANTHER" id="PTHR43004">
    <property type="entry name" value="TRK SYSTEM POTASSIUM UPTAKE PROTEIN"/>
    <property type="match status" value="1"/>
</dbReference>
<comment type="cofactor">
    <cofactor evidence="1">
        <name>FAD</name>
        <dbReference type="ChEBI" id="CHEBI:57692"/>
    </cofactor>
</comment>
<feature type="compositionally biased region" description="Polar residues" evidence="4">
    <location>
        <begin position="15"/>
        <end position="25"/>
    </location>
</feature>
<accession>A0A371PX92</accession>
<evidence type="ECO:0000313" key="7">
    <source>
        <dbReference type="Proteomes" id="UP000262477"/>
    </source>
</evidence>
<gene>
    <name evidence="6" type="ORF">DY245_28645</name>
</gene>
<dbReference type="GO" id="GO:0016709">
    <property type="term" value="F:oxidoreductase activity, acting on paired donors, with incorporation or reduction of molecular oxygen, NAD(P)H as one donor, and incorporation of one atom of oxygen"/>
    <property type="evidence" value="ECO:0007669"/>
    <property type="project" value="UniProtKB-ARBA"/>
</dbReference>
<dbReference type="Proteomes" id="UP000262477">
    <property type="component" value="Unassembled WGS sequence"/>
</dbReference>
<organism evidence="6 7">
    <name type="scientific">Streptomyces inhibens</name>
    <dbReference type="NCBI Taxonomy" id="2293571"/>
    <lineage>
        <taxon>Bacteria</taxon>
        <taxon>Bacillati</taxon>
        <taxon>Actinomycetota</taxon>
        <taxon>Actinomycetes</taxon>
        <taxon>Kitasatosporales</taxon>
        <taxon>Streptomycetaceae</taxon>
        <taxon>Streptomyces</taxon>
    </lineage>
</organism>
<dbReference type="SUPFAM" id="SSF51905">
    <property type="entry name" value="FAD/NAD(P)-binding domain"/>
    <property type="match status" value="1"/>
</dbReference>
<keyword evidence="3" id="KW-0274">FAD</keyword>
<name>A0A371PX92_STRIH</name>
<evidence type="ECO:0000256" key="2">
    <source>
        <dbReference type="ARBA" id="ARBA00022630"/>
    </source>
</evidence>
<feature type="region of interest" description="Disordered" evidence="4">
    <location>
        <begin position="1"/>
        <end position="42"/>
    </location>
</feature>
<sequence length="533" mass="56540">MPDTPAPATARLEQPSPNAPVSSGPPTALRSPIPAPPADTSDGDADVLVVGAGPAGLMLACELALGKVRTVLLERHPAPPGFCRGFNLNARSLELLDRRGLADRFLAEGPTVPTTAFAGAARLNLAAMRTEHPYVLGIAQTRVEELLAERAVELGVRILRGHRLTGLRQDDSGVRAEVDSPDGRMLLRSGWLAGCDGGRSTVRKLARIGFPGTPARRFTLLGDVVLADPQTIPFGVTAGANGTVFAIPRPGHVRLITDDPQPPENRDEPVTLPGFQNVLDRALGRHVEIAEAHWLTRFGDAARLAEQLRHGRVLLAGDAAHIHPPAGAIGVNAAIDDAMNLGWKLALVARGQAPESLLDTYHAERHAAGARLLRNTQAQMLVAAEDERLAPVRELLAELAQAEETAGYLAEEITGVGTRYPVHHSSGHPWEGRMVPDVPLERDSLLPLLARTGGGALLVDESTGTDSLREAAKPWADRVTVVSARPDGLPGACAVLVRPDGHAAWAGTPSAPHPTTAQQLRGALHDWFGPRQE</sequence>
<dbReference type="OrthoDB" id="8670884at2"/>
<dbReference type="InterPro" id="IPR002938">
    <property type="entry name" value="FAD-bd"/>
</dbReference>
<dbReference type="Gene3D" id="3.50.50.60">
    <property type="entry name" value="FAD/NAD(P)-binding domain"/>
    <property type="match status" value="1"/>
</dbReference>
<reference evidence="6 7" key="1">
    <citation type="submission" date="2018-08" db="EMBL/GenBank/DDBJ databases">
        <title>Streptomyces NEAU-D10 sp. nov., a novel Actinomycete isolated from soil.</title>
        <authorList>
            <person name="Jin L."/>
        </authorList>
    </citation>
    <scope>NUCLEOTIDE SEQUENCE [LARGE SCALE GENOMIC DNA]</scope>
    <source>
        <strain evidence="6 7">NEAU-D10</strain>
    </source>
</reference>
<evidence type="ECO:0000313" key="6">
    <source>
        <dbReference type="EMBL" id="REK87094.1"/>
    </source>
</evidence>
<keyword evidence="2" id="KW-0285">Flavoprotein</keyword>
<keyword evidence="7" id="KW-1185">Reference proteome</keyword>
<feature type="domain" description="FAD-binding" evidence="5">
    <location>
        <begin position="44"/>
        <end position="376"/>
    </location>
</feature>
<dbReference type="InterPro" id="IPR050641">
    <property type="entry name" value="RIFMO-like"/>
</dbReference>
<dbReference type="AlphaFoldDB" id="A0A371PX92"/>
<dbReference type="Gene3D" id="3.30.70.2450">
    <property type="match status" value="1"/>
</dbReference>
<dbReference type="Pfam" id="PF01494">
    <property type="entry name" value="FAD_binding_3"/>
    <property type="match status" value="1"/>
</dbReference>
<keyword evidence="6" id="KW-0503">Monooxygenase</keyword>
<proteinExistence type="predicted"/>
<protein>
    <submittedName>
        <fullName evidence="6">Monooxygenase</fullName>
    </submittedName>
</protein>
<evidence type="ECO:0000259" key="5">
    <source>
        <dbReference type="Pfam" id="PF01494"/>
    </source>
</evidence>
<evidence type="ECO:0000256" key="3">
    <source>
        <dbReference type="ARBA" id="ARBA00022827"/>
    </source>
</evidence>
<dbReference type="Pfam" id="PF21274">
    <property type="entry name" value="Rng_hyd_C"/>
    <property type="match status" value="1"/>
</dbReference>
<evidence type="ECO:0000256" key="4">
    <source>
        <dbReference type="SAM" id="MobiDB-lite"/>
    </source>
</evidence>
<keyword evidence="6" id="KW-0560">Oxidoreductase</keyword>
<dbReference type="EMBL" id="QUAC01000228">
    <property type="protein sequence ID" value="REK87094.1"/>
    <property type="molecule type" value="Genomic_DNA"/>
</dbReference>
<dbReference type="GO" id="GO:0071949">
    <property type="term" value="F:FAD binding"/>
    <property type="evidence" value="ECO:0007669"/>
    <property type="project" value="InterPro"/>
</dbReference>